<keyword evidence="1" id="KW-0479">Metal-binding</keyword>
<dbReference type="InterPro" id="IPR036412">
    <property type="entry name" value="HAD-like_sf"/>
</dbReference>
<dbReference type="RefSeq" id="WP_127198282.1">
    <property type="nucleotide sequence ID" value="NZ_RZNX01000001.1"/>
</dbReference>
<dbReference type="GO" id="GO:0016791">
    <property type="term" value="F:phosphatase activity"/>
    <property type="evidence" value="ECO:0007669"/>
    <property type="project" value="TreeGrafter"/>
</dbReference>
<accession>A0A433XR47</accession>
<evidence type="ECO:0000313" key="5">
    <source>
        <dbReference type="Proteomes" id="UP000272464"/>
    </source>
</evidence>
<organism evidence="4 5">
    <name type="scientific">Paenibacillus zeisoli</name>
    <dbReference type="NCBI Taxonomy" id="2496267"/>
    <lineage>
        <taxon>Bacteria</taxon>
        <taxon>Bacillati</taxon>
        <taxon>Bacillota</taxon>
        <taxon>Bacilli</taxon>
        <taxon>Bacillales</taxon>
        <taxon>Paenibacillaceae</taxon>
        <taxon>Paenibacillus</taxon>
    </lineage>
</organism>
<dbReference type="Proteomes" id="UP000272464">
    <property type="component" value="Unassembled WGS sequence"/>
</dbReference>
<dbReference type="SUPFAM" id="SSF56784">
    <property type="entry name" value="HAD-like"/>
    <property type="match status" value="1"/>
</dbReference>
<evidence type="ECO:0000256" key="3">
    <source>
        <dbReference type="ARBA" id="ARBA00022842"/>
    </source>
</evidence>
<keyword evidence="2 4" id="KW-0378">Hydrolase</keyword>
<protein>
    <submittedName>
        <fullName evidence="4">HAD family hydrolase</fullName>
    </submittedName>
</protein>
<reference evidence="4 5" key="1">
    <citation type="submission" date="2018-12" db="EMBL/GenBank/DDBJ databases">
        <authorList>
            <person name="Sun L."/>
            <person name="Chen Z."/>
        </authorList>
    </citation>
    <scope>NUCLEOTIDE SEQUENCE [LARGE SCALE GENOMIC DNA]</scope>
    <source>
        <strain evidence="4 5">3-5-3</strain>
    </source>
</reference>
<proteinExistence type="predicted"/>
<dbReference type="GO" id="GO:0046872">
    <property type="term" value="F:metal ion binding"/>
    <property type="evidence" value="ECO:0007669"/>
    <property type="project" value="UniProtKB-KW"/>
</dbReference>
<keyword evidence="3" id="KW-0460">Magnesium</keyword>
<dbReference type="InterPro" id="IPR051400">
    <property type="entry name" value="HAD-like_hydrolase"/>
</dbReference>
<dbReference type="InterPro" id="IPR023198">
    <property type="entry name" value="PGP-like_dom2"/>
</dbReference>
<dbReference type="EMBL" id="RZNX01000001">
    <property type="protein sequence ID" value="RUT36593.1"/>
    <property type="molecule type" value="Genomic_DNA"/>
</dbReference>
<name>A0A433XR47_9BACL</name>
<sequence length="242" mass="28153">MDDTLIHCNKYFEMILCKFADVMLEWFSEYQLTNSEIRSKQIEIDVAGVLKSGFASKHFPQSMIETYHYFSRMTGREINPAEENQLMELGMSVYEQNIEPYPGMVETLDILEHQGHELNLYTGGEKAIQERKIEQMKLASYFHDRIYIRQHKNEEALEQILTSRHFDRENTWMIGNSLRTDIIPALAAGINTIYIKLPNEWSYNVVELKNEPTTAMYTVSSLEEVPSIIAESIAAKQKKRTL</sequence>
<dbReference type="OrthoDB" id="6101375at2"/>
<gene>
    <name evidence="4" type="ORF">EJP77_02670</name>
</gene>
<comment type="caution">
    <text evidence="4">The sequence shown here is derived from an EMBL/GenBank/DDBJ whole genome shotgun (WGS) entry which is preliminary data.</text>
</comment>
<dbReference type="Gene3D" id="3.40.50.1000">
    <property type="entry name" value="HAD superfamily/HAD-like"/>
    <property type="match status" value="1"/>
</dbReference>
<dbReference type="PANTHER" id="PTHR46470">
    <property type="entry name" value="N-ACYLNEURAMINATE-9-PHOSPHATASE"/>
    <property type="match status" value="1"/>
</dbReference>
<keyword evidence="5" id="KW-1185">Reference proteome</keyword>
<dbReference type="AlphaFoldDB" id="A0A433XR47"/>
<dbReference type="InterPro" id="IPR041492">
    <property type="entry name" value="HAD_2"/>
</dbReference>
<evidence type="ECO:0000256" key="2">
    <source>
        <dbReference type="ARBA" id="ARBA00022801"/>
    </source>
</evidence>
<dbReference type="Gene3D" id="1.10.150.240">
    <property type="entry name" value="Putative phosphatase, domain 2"/>
    <property type="match status" value="1"/>
</dbReference>
<dbReference type="PANTHER" id="PTHR46470:SF2">
    <property type="entry name" value="GLYCERALDEHYDE 3-PHOSPHATE PHOSPHATASE"/>
    <property type="match status" value="1"/>
</dbReference>
<evidence type="ECO:0000313" key="4">
    <source>
        <dbReference type="EMBL" id="RUT36593.1"/>
    </source>
</evidence>
<evidence type="ECO:0000256" key="1">
    <source>
        <dbReference type="ARBA" id="ARBA00022723"/>
    </source>
</evidence>
<dbReference type="Pfam" id="PF13419">
    <property type="entry name" value="HAD_2"/>
    <property type="match status" value="1"/>
</dbReference>
<dbReference type="InterPro" id="IPR023214">
    <property type="entry name" value="HAD_sf"/>
</dbReference>